<dbReference type="SUPFAM" id="SSF51735">
    <property type="entry name" value="NAD(P)-binding Rossmann-fold domains"/>
    <property type="match status" value="1"/>
</dbReference>
<protein>
    <submittedName>
        <fullName evidence="2">UDP-glucose 4-epimerase</fullName>
        <ecNumber evidence="2">5.1.3.2</ecNumber>
    </submittedName>
</protein>
<sequence length="342" mass="35722">MRRAPTDGKGAVLIAVTGGTGYLGAHTVAALLADGHEVRLLVHPAEKPAEVTALFGVGADRLTTVAGDIRDRAVVATLLDGCDALLHAAGVVGTDSRREALMWEVNVEATGRILAEATARGLDPIVHVASYSALFPCPDPVITPDSPTAAGRSAYGRTKSTADRIARALQAAGAPLVITYPSSVVGPALGPQAGITAEGWAVMLRSGWAPSVRGGMQMVDVRDVAAVHAALMRPGRGPRRYLCGGHLLTFDEIVDLLEEASGRRIRRVPLSPALFRGIGRATDLLSRVMPISAGLSYEAAWLLTAATPTDDSRTLAELGVRWRPIRASIVDAVRATETAADA</sequence>
<proteinExistence type="predicted"/>
<dbReference type="InterPro" id="IPR036291">
    <property type="entry name" value="NAD(P)-bd_dom_sf"/>
</dbReference>
<reference evidence="3" key="1">
    <citation type="submission" date="2015-03" db="EMBL/GenBank/DDBJ databases">
        <authorList>
            <consortium name="Pathogen Informatics"/>
        </authorList>
    </citation>
    <scope>NUCLEOTIDE SEQUENCE [LARGE SCALE GENOMIC DNA]</scope>
    <source>
        <strain evidence="3">NCTC11134</strain>
    </source>
</reference>
<dbReference type="GO" id="GO:0004029">
    <property type="term" value="F:aldehyde dehydrogenase (NAD+) activity"/>
    <property type="evidence" value="ECO:0007669"/>
    <property type="project" value="TreeGrafter"/>
</dbReference>
<feature type="domain" description="NAD-dependent epimerase/dehydratase" evidence="1">
    <location>
        <begin position="14"/>
        <end position="244"/>
    </location>
</feature>
<keyword evidence="2" id="KW-0413">Isomerase</keyword>
<dbReference type="GO" id="GO:0003978">
    <property type="term" value="F:UDP-glucose 4-epimerase activity"/>
    <property type="evidence" value="ECO:0007669"/>
    <property type="project" value="UniProtKB-EC"/>
</dbReference>
<dbReference type="GO" id="GO:0005737">
    <property type="term" value="C:cytoplasm"/>
    <property type="evidence" value="ECO:0007669"/>
    <property type="project" value="TreeGrafter"/>
</dbReference>
<dbReference type="KEGG" id="nfr:ERS450000_01683"/>
<dbReference type="Gene3D" id="3.40.50.720">
    <property type="entry name" value="NAD(P)-binding Rossmann-like Domain"/>
    <property type="match status" value="1"/>
</dbReference>
<evidence type="ECO:0000259" key="1">
    <source>
        <dbReference type="Pfam" id="PF01370"/>
    </source>
</evidence>
<dbReference type="EC" id="5.1.3.2" evidence="2"/>
<evidence type="ECO:0000313" key="2">
    <source>
        <dbReference type="EMBL" id="CRY76112.1"/>
    </source>
</evidence>
<dbReference type="EMBL" id="LN868938">
    <property type="protein sequence ID" value="CRY76112.1"/>
    <property type="molecule type" value="Genomic_DNA"/>
</dbReference>
<dbReference type="Pfam" id="PF01370">
    <property type="entry name" value="Epimerase"/>
    <property type="match status" value="1"/>
</dbReference>
<evidence type="ECO:0000313" key="3">
    <source>
        <dbReference type="Proteomes" id="UP000057820"/>
    </source>
</evidence>
<dbReference type="RefSeq" id="WP_373862107.1">
    <property type="nucleotide sequence ID" value="NZ_CP031418.1"/>
</dbReference>
<dbReference type="InterPro" id="IPR001509">
    <property type="entry name" value="Epimerase_deHydtase"/>
</dbReference>
<dbReference type="PANTHER" id="PTHR48079">
    <property type="entry name" value="PROTEIN YEEZ"/>
    <property type="match status" value="1"/>
</dbReference>
<accession>A0A0H5NLS6</accession>
<gene>
    <name evidence="2" type="primary">galE_3</name>
    <name evidence="2" type="ORF">ERS450000_01683</name>
</gene>
<dbReference type="PANTHER" id="PTHR48079:SF6">
    <property type="entry name" value="NAD(P)-BINDING DOMAIN-CONTAINING PROTEIN-RELATED"/>
    <property type="match status" value="1"/>
</dbReference>
<dbReference type="AlphaFoldDB" id="A0A0H5NLS6"/>
<dbReference type="InterPro" id="IPR051783">
    <property type="entry name" value="NAD(P)-dependent_oxidoreduct"/>
</dbReference>
<dbReference type="Proteomes" id="UP000057820">
    <property type="component" value="Chromosome 1"/>
</dbReference>
<organism evidence="2 3">
    <name type="scientific">Nocardia farcinica</name>
    <dbReference type="NCBI Taxonomy" id="37329"/>
    <lineage>
        <taxon>Bacteria</taxon>
        <taxon>Bacillati</taxon>
        <taxon>Actinomycetota</taxon>
        <taxon>Actinomycetes</taxon>
        <taxon>Mycobacteriales</taxon>
        <taxon>Nocardiaceae</taxon>
        <taxon>Nocardia</taxon>
    </lineage>
</organism>
<name>A0A0H5NLS6_NOCFR</name>